<feature type="domain" description="NmrA-like" evidence="3">
    <location>
        <begin position="4"/>
        <end position="266"/>
    </location>
</feature>
<reference evidence="4" key="1">
    <citation type="submission" date="2021-03" db="EMBL/GenBank/DDBJ databases">
        <title>Revisited historic fungal species revealed as producer of novel bioactive compounds through whole genome sequencing and comparative genomics.</title>
        <authorList>
            <person name="Vignolle G.A."/>
            <person name="Hochenegger N."/>
            <person name="Mach R.L."/>
            <person name="Mach-Aigner A.R."/>
            <person name="Javad Rahimi M."/>
            <person name="Salim K.A."/>
            <person name="Chan C.M."/>
            <person name="Lim L.B.L."/>
            <person name="Cai F."/>
            <person name="Druzhinina I.S."/>
            <person name="U'Ren J.M."/>
            <person name="Derntl C."/>
        </authorList>
    </citation>
    <scope>NUCLEOTIDE SEQUENCE</scope>
    <source>
        <strain evidence="4">TUCIM 5799</strain>
    </source>
</reference>
<dbReference type="GO" id="GO:0005634">
    <property type="term" value="C:nucleus"/>
    <property type="evidence" value="ECO:0007669"/>
    <property type="project" value="TreeGrafter"/>
</dbReference>
<evidence type="ECO:0000256" key="1">
    <source>
        <dbReference type="ARBA" id="ARBA00006328"/>
    </source>
</evidence>
<organism evidence="4 5">
    <name type="scientific">Neoarthrinium moseri</name>
    <dbReference type="NCBI Taxonomy" id="1658444"/>
    <lineage>
        <taxon>Eukaryota</taxon>
        <taxon>Fungi</taxon>
        <taxon>Dikarya</taxon>
        <taxon>Ascomycota</taxon>
        <taxon>Pezizomycotina</taxon>
        <taxon>Sordariomycetes</taxon>
        <taxon>Xylariomycetidae</taxon>
        <taxon>Amphisphaeriales</taxon>
        <taxon>Apiosporaceae</taxon>
        <taxon>Neoarthrinium</taxon>
    </lineage>
</organism>
<name>A0A9P9WQF9_9PEZI</name>
<evidence type="ECO:0000313" key="4">
    <source>
        <dbReference type="EMBL" id="KAI1875148.1"/>
    </source>
</evidence>
<keyword evidence="5" id="KW-1185">Reference proteome</keyword>
<dbReference type="AlphaFoldDB" id="A0A9P9WQF9"/>
<evidence type="ECO:0000259" key="3">
    <source>
        <dbReference type="Pfam" id="PF05368"/>
    </source>
</evidence>
<accession>A0A9P9WQF9</accession>
<dbReference type="InterPro" id="IPR036291">
    <property type="entry name" value="NAD(P)-bd_dom_sf"/>
</dbReference>
<comment type="similarity">
    <text evidence="1">Belongs to the NmrA-type oxidoreductase family.</text>
</comment>
<dbReference type="EMBL" id="JAFIMR010000008">
    <property type="protein sequence ID" value="KAI1875148.1"/>
    <property type="molecule type" value="Genomic_DNA"/>
</dbReference>
<evidence type="ECO:0000313" key="5">
    <source>
        <dbReference type="Proteomes" id="UP000829685"/>
    </source>
</evidence>
<proteinExistence type="inferred from homology"/>
<evidence type="ECO:0000256" key="2">
    <source>
        <dbReference type="ARBA" id="ARBA00022857"/>
    </source>
</evidence>
<gene>
    <name evidence="4" type="ORF">JX265_004206</name>
</gene>
<dbReference type="PANTHER" id="PTHR42748:SF14">
    <property type="entry name" value="SNOAL-LIKE DOMAIN-CONTAINING PROTEIN"/>
    <property type="match status" value="1"/>
</dbReference>
<dbReference type="PANTHER" id="PTHR42748">
    <property type="entry name" value="NITROGEN METABOLITE REPRESSION PROTEIN NMRA FAMILY MEMBER"/>
    <property type="match status" value="1"/>
</dbReference>
<dbReference type="InterPro" id="IPR008030">
    <property type="entry name" value="NmrA-like"/>
</dbReference>
<keyword evidence="2" id="KW-0521">NADP</keyword>
<dbReference type="InterPro" id="IPR051164">
    <property type="entry name" value="NmrA-like_oxidored"/>
</dbReference>
<dbReference type="Proteomes" id="UP000829685">
    <property type="component" value="Unassembled WGS sequence"/>
</dbReference>
<sequence>MSSTRLIAVIGATGAQGIPVVRDLAQSGAYTIRALTRDADSPRFKELQTYGPVEPVIGSFASEESLRSLFKGAWGAYVNIDGFNAGEKTELFWAIRTYELALEEGVRMFVYGNLEYTYKLAGYDPAYRIGHYDGKGRVGEWILFQNRENAARHGMKAALFTTGPYIDMAIADRSAMTPRVEEDGVLTWRLPLGDGAVPHIALDDCGYYVKWLFDNPERANGLDLQVAIAHITYREMAEAFTKVTGKPARFVDTDPDTFFDKIWWVAPDGAAAYNADPQDPATMTFRQNFGAFWHLWRNSGGNEGVIRRDYALLDEIHPGRIRSAEEWFRKEDEKGRRTGLGGLWERVQHGSMKPILKNSEAGRVGSI</sequence>
<dbReference type="SUPFAM" id="SSF51735">
    <property type="entry name" value="NAD(P)-binding Rossmann-fold domains"/>
    <property type="match status" value="1"/>
</dbReference>
<dbReference type="Pfam" id="PF05368">
    <property type="entry name" value="NmrA"/>
    <property type="match status" value="1"/>
</dbReference>
<protein>
    <recommendedName>
        <fullName evidence="3">NmrA-like domain-containing protein</fullName>
    </recommendedName>
</protein>
<dbReference type="Gene3D" id="3.90.25.10">
    <property type="entry name" value="UDP-galactose 4-epimerase, domain 1"/>
    <property type="match status" value="1"/>
</dbReference>
<dbReference type="Gene3D" id="3.40.50.720">
    <property type="entry name" value="NAD(P)-binding Rossmann-like Domain"/>
    <property type="match status" value="1"/>
</dbReference>
<comment type="caution">
    <text evidence="4">The sequence shown here is derived from an EMBL/GenBank/DDBJ whole genome shotgun (WGS) entry which is preliminary data.</text>
</comment>